<dbReference type="GO" id="GO:0006355">
    <property type="term" value="P:regulation of DNA-templated transcription"/>
    <property type="evidence" value="ECO:0007669"/>
    <property type="project" value="InterPro"/>
</dbReference>
<dbReference type="InterPro" id="IPR011006">
    <property type="entry name" value="CheY-like_superfamily"/>
</dbReference>
<keyword evidence="2" id="KW-0902">Two-component regulatory system</keyword>
<dbReference type="InterPro" id="IPR001789">
    <property type="entry name" value="Sig_transdc_resp-reg_receiver"/>
</dbReference>
<dbReference type="PROSITE" id="PS51755">
    <property type="entry name" value="OMPR_PHOB"/>
    <property type="match status" value="1"/>
</dbReference>
<dbReference type="Pfam" id="PF00486">
    <property type="entry name" value="Trans_reg_C"/>
    <property type="match status" value="1"/>
</dbReference>
<dbReference type="Proteomes" id="UP000229756">
    <property type="component" value="Unassembled WGS sequence"/>
</dbReference>
<sequence length="223" mass="25868">MKLLLIDDDPRVIRTLSRLLKDDYIIDTAVNAETAEDLAYFNHYDIIILDLVLPDMDGEDLCALIKARVKNVPILVISGKETVSDKDLAFRKGADDYLTKPFDIKELKSRMNVLIRRSMVGDTKTLEDLTLRGISIDRLRRKALYKKERLSLRKKELLLLEFLLLNRGRILTRNEILENVWDASINPFTNTVDVHIKRLRDKIEKPYNESFIETIHGVGYLVE</sequence>
<dbReference type="PROSITE" id="PS50110">
    <property type="entry name" value="RESPONSE_REGULATORY"/>
    <property type="match status" value="1"/>
</dbReference>
<comment type="caution">
    <text evidence="10">The sequence shown here is derived from an EMBL/GenBank/DDBJ whole genome shotgun (WGS) entry which is preliminary data.</text>
</comment>
<evidence type="ECO:0000256" key="4">
    <source>
        <dbReference type="ARBA" id="ARBA00023125"/>
    </source>
</evidence>
<evidence type="ECO:0000256" key="3">
    <source>
        <dbReference type="ARBA" id="ARBA00023015"/>
    </source>
</evidence>
<feature type="domain" description="OmpR/PhoB-type" evidence="9">
    <location>
        <begin position="126"/>
        <end position="223"/>
    </location>
</feature>
<evidence type="ECO:0000256" key="1">
    <source>
        <dbReference type="ARBA" id="ARBA00022553"/>
    </source>
</evidence>
<dbReference type="Gene3D" id="1.10.10.10">
    <property type="entry name" value="Winged helix-like DNA-binding domain superfamily/Winged helix DNA-binding domain"/>
    <property type="match status" value="1"/>
</dbReference>
<dbReference type="SMART" id="SM00862">
    <property type="entry name" value="Trans_reg_C"/>
    <property type="match status" value="1"/>
</dbReference>
<protein>
    <submittedName>
        <fullName evidence="10">DNA-binding response regulator</fullName>
    </submittedName>
</protein>
<proteinExistence type="predicted"/>
<organism evidence="10 11">
    <name type="scientific">candidate division WWE3 bacterium CG_4_9_14_0_2_um_filter_35_11</name>
    <dbReference type="NCBI Taxonomy" id="1975077"/>
    <lineage>
        <taxon>Bacteria</taxon>
        <taxon>Katanobacteria</taxon>
    </lineage>
</organism>
<dbReference type="CDD" id="cd00383">
    <property type="entry name" value="trans_reg_C"/>
    <property type="match status" value="1"/>
</dbReference>
<dbReference type="InterPro" id="IPR001867">
    <property type="entry name" value="OmpR/PhoB-type_DNA-bd"/>
</dbReference>
<feature type="modified residue" description="4-aspartylphosphate" evidence="6">
    <location>
        <position position="50"/>
    </location>
</feature>
<keyword evidence="1 6" id="KW-0597">Phosphoprotein</keyword>
<dbReference type="Gene3D" id="3.40.50.2300">
    <property type="match status" value="1"/>
</dbReference>
<evidence type="ECO:0000256" key="6">
    <source>
        <dbReference type="PROSITE-ProRule" id="PRU00169"/>
    </source>
</evidence>
<dbReference type="GO" id="GO:0000156">
    <property type="term" value="F:phosphorelay response regulator activity"/>
    <property type="evidence" value="ECO:0007669"/>
    <property type="project" value="TreeGrafter"/>
</dbReference>
<keyword evidence="5" id="KW-0804">Transcription</keyword>
<dbReference type="InterPro" id="IPR036388">
    <property type="entry name" value="WH-like_DNA-bd_sf"/>
</dbReference>
<dbReference type="EMBL" id="PFSJ01000010">
    <property type="protein sequence ID" value="PJC23812.1"/>
    <property type="molecule type" value="Genomic_DNA"/>
</dbReference>
<dbReference type="SUPFAM" id="SSF52172">
    <property type="entry name" value="CheY-like"/>
    <property type="match status" value="1"/>
</dbReference>
<reference evidence="11" key="1">
    <citation type="submission" date="2017-09" db="EMBL/GenBank/DDBJ databases">
        <title>Depth-based differentiation of microbial function through sediment-hosted aquifers and enrichment of novel symbionts in the deep terrestrial subsurface.</title>
        <authorList>
            <person name="Probst A.J."/>
            <person name="Ladd B."/>
            <person name="Jarett J.K."/>
            <person name="Geller-Mcgrath D.E."/>
            <person name="Sieber C.M.K."/>
            <person name="Emerson J.B."/>
            <person name="Anantharaman K."/>
            <person name="Thomas B.C."/>
            <person name="Malmstrom R."/>
            <person name="Stieglmeier M."/>
            <person name="Klingl A."/>
            <person name="Woyke T."/>
            <person name="Ryan C.M."/>
            <person name="Banfield J.F."/>
        </authorList>
    </citation>
    <scope>NUCLEOTIDE SEQUENCE [LARGE SCALE GENOMIC DNA]</scope>
</reference>
<evidence type="ECO:0000256" key="5">
    <source>
        <dbReference type="ARBA" id="ARBA00023163"/>
    </source>
</evidence>
<keyword evidence="3" id="KW-0805">Transcription regulation</keyword>
<evidence type="ECO:0000259" key="9">
    <source>
        <dbReference type="PROSITE" id="PS51755"/>
    </source>
</evidence>
<feature type="domain" description="Response regulatory" evidence="8">
    <location>
        <begin position="2"/>
        <end position="115"/>
    </location>
</feature>
<dbReference type="PANTHER" id="PTHR48111:SF22">
    <property type="entry name" value="REGULATOR OF RPOS"/>
    <property type="match status" value="1"/>
</dbReference>
<dbReference type="Pfam" id="PF00072">
    <property type="entry name" value="Response_reg"/>
    <property type="match status" value="1"/>
</dbReference>
<dbReference type="InterPro" id="IPR039420">
    <property type="entry name" value="WalR-like"/>
</dbReference>
<dbReference type="CDD" id="cd17574">
    <property type="entry name" value="REC_OmpR"/>
    <property type="match status" value="1"/>
</dbReference>
<evidence type="ECO:0000256" key="7">
    <source>
        <dbReference type="PROSITE-ProRule" id="PRU01091"/>
    </source>
</evidence>
<evidence type="ECO:0000256" key="2">
    <source>
        <dbReference type="ARBA" id="ARBA00023012"/>
    </source>
</evidence>
<gene>
    <name evidence="10" type="ORF">CO058_01380</name>
</gene>
<accession>A0A2M8EM50</accession>
<dbReference type="AlphaFoldDB" id="A0A2M8EM50"/>
<dbReference type="GO" id="GO:0005829">
    <property type="term" value="C:cytosol"/>
    <property type="evidence" value="ECO:0007669"/>
    <property type="project" value="TreeGrafter"/>
</dbReference>
<dbReference type="SMART" id="SM00448">
    <property type="entry name" value="REC"/>
    <property type="match status" value="1"/>
</dbReference>
<keyword evidence="4 7" id="KW-0238">DNA-binding</keyword>
<dbReference type="GO" id="GO:0032993">
    <property type="term" value="C:protein-DNA complex"/>
    <property type="evidence" value="ECO:0007669"/>
    <property type="project" value="TreeGrafter"/>
</dbReference>
<evidence type="ECO:0000313" key="11">
    <source>
        <dbReference type="Proteomes" id="UP000229756"/>
    </source>
</evidence>
<name>A0A2M8EM50_UNCKA</name>
<dbReference type="PANTHER" id="PTHR48111">
    <property type="entry name" value="REGULATOR OF RPOS"/>
    <property type="match status" value="1"/>
</dbReference>
<feature type="DNA-binding region" description="OmpR/PhoB-type" evidence="7">
    <location>
        <begin position="126"/>
        <end position="223"/>
    </location>
</feature>
<dbReference type="GO" id="GO:0000976">
    <property type="term" value="F:transcription cis-regulatory region binding"/>
    <property type="evidence" value="ECO:0007669"/>
    <property type="project" value="TreeGrafter"/>
</dbReference>
<evidence type="ECO:0000313" key="10">
    <source>
        <dbReference type="EMBL" id="PJC23812.1"/>
    </source>
</evidence>
<evidence type="ECO:0000259" key="8">
    <source>
        <dbReference type="PROSITE" id="PS50110"/>
    </source>
</evidence>